<evidence type="ECO:0000313" key="2">
    <source>
        <dbReference type="EMBL" id="MFE5979052.1"/>
    </source>
</evidence>
<comment type="caution">
    <text evidence="2">The sequence shown here is derived from an EMBL/GenBank/DDBJ whole genome shotgun (WGS) entry which is preliminary data.</text>
</comment>
<reference evidence="2 3" key="1">
    <citation type="submission" date="2024-09" db="EMBL/GenBank/DDBJ databases">
        <title>The Natural Products Discovery Center: Release of the First 8490 Sequenced Strains for Exploring Actinobacteria Biosynthetic Diversity.</title>
        <authorList>
            <person name="Kalkreuter E."/>
            <person name="Kautsar S.A."/>
            <person name="Yang D."/>
            <person name="Bader C.D."/>
            <person name="Teijaro C.N."/>
            <person name="Fluegel L."/>
            <person name="Davis C.M."/>
            <person name="Simpson J.R."/>
            <person name="Lauterbach L."/>
            <person name="Steele A.D."/>
            <person name="Gui C."/>
            <person name="Meng S."/>
            <person name="Li G."/>
            <person name="Viehrig K."/>
            <person name="Ye F."/>
            <person name="Su P."/>
            <person name="Kiefer A.F."/>
            <person name="Nichols A."/>
            <person name="Cepeda A.J."/>
            <person name="Yan W."/>
            <person name="Fan B."/>
            <person name="Jiang Y."/>
            <person name="Adhikari A."/>
            <person name="Zheng C.-J."/>
            <person name="Schuster L."/>
            <person name="Cowan T.M."/>
            <person name="Smanski M.J."/>
            <person name="Chevrette M.G."/>
            <person name="De Carvalho L.P.S."/>
            <person name="Shen B."/>
        </authorList>
    </citation>
    <scope>NUCLEOTIDE SEQUENCE [LARGE SCALE GENOMIC DNA]</scope>
    <source>
        <strain evidence="2 3">NPDC056472</strain>
    </source>
</reference>
<feature type="region of interest" description="Disordered" evidence="1">
    <location>
        <begin position="1"/>
        <end position="79"/>
    </location>
</feature>
<proteinExistence type="predicted"/>
<keyword evidence="3" id="KW-1185">Reference proteome</keyword>
<evidence type="ECO:0000313" key="3">
    <source>
        <dbReference type="Proteomes" id="UP001600424"/>
    </source>
</evidence>
<dbReference type="Proteomes" id="UP001600424">
    <property type="component" value="Unassembled WGS sequence"/>
</dbReference>
<gene>
    <name evidence="2" type="ORF">ACFQ63_05000</name>
</gene>
<feature type="compositionally biased region" description="Basic and acidic residues" evidence="1">
    <location>
        <begin position="38"/>
        <end position="65"/>
    </location>
</feature>
<dbReference type="RefSeq" id="WP_386250525.1">
    <property type="nucleotide sequence ID" value="NZ_JBHTRV010000003.1"/>
</dbReference>
<evidence type="ECO:0000256" key="1">
    <source>
        <dbReference type="SAM" id="MobiDB-lite"/>
    </source>
</evidence>
<dbReference type="EMBL" id="JBHTRV010000003">
    <property type="protein sequence ID" value="MFE5979052.1"/>
    <property type="molecule type" value="Genomic_DNA"/>
</dbReference>
<name>A0ABW6IN69_STRWE</name>
<protein>
    <submittedName>
        <fullName evidence="2">Uncharacterized protein</fullName>
    </submittedName>
</protein>
<organism evidence="2 3">
    <name type="scientific">Streptomyces wedmorensis</name>
    <dbReference type="NCBI Taxonomy" id="43759"/>
    <lineage>
        <taxon>Bacteria</taxon>
        <taxon>Bacillati</taxon>
        <taxon>Actinomycetota</taxon>
        <taxon>Actinomycetes</taxon>
        <taxon>Kitasatosporales</taxon>
        <taxon>Streptomycetaceae</taxon>
        <taxon>Streptomyces</taxon>
    </lineage>
</organism>
<accession>A0ABW6IN69</accession>
<sequence>MHSTPEPELPDPVPATRDAVTPDLPAPGPDAPDLRVAGGERPRTHEADGDGERQKATGEQGKDRPPAGPGTPAPQEETD</sequence>